<sequence length="1124" mass="123701">MNASLSPTVSALRPTSVVDREYGTTPPAVETEAPVAIYSDYEPRTNDPGPFLWAFVLGVCLVTYLVLLPLVVGIKKRCCSGDHNDTNSIVSSGGSRKRRRFKKGFTGLLVNGGDEDAEAGDALKGFWDQFQDEEYSATPSKPSMKYPEIEVQWHGSRQHNQQQQQSLKGNASSSSILGSLAVLLTSVLELHTPQLRSFFYRQRQLRRKRALHWFLREESTSYNSHDTTVDSNNDGIDASDYPLLRGNNGAAWAKSILGCCADKKLIKRMTRLMKQFVTPTLCQGILQIATLVILGLTLRSTSDLAAYVIVQVLIVKWTLNGVSSAWFGALQKLTRSNFTGTQTGQYTQITMFLLVTFSMPLWVIWTLSITPVLQWLQMDEQTISAAVDYTYIALVLNLLKGLSECVHFLLVRAKHGTYSTTMILLEEAFVLVAIALWTWLDKADLVTFGLVQLELAVTFLVWNVGVALYSGWLQAYQGGLLGACSATDRKVLSAVMETAIPMILGNVFLGSTWEILMFLAAFLGPAEFTAWCILGVLWEALTSWLEGMACVVSLRCEALMLLGRHEHALQSSIKATVGLIALPAVLLALALFAIPEGVLATWITRDETLQSLLTDLLPLLEIGLVVTAIGYVTWALMNVQGRNHVAAFVAWLATWFVAIPLATTFSVHLLLDLQGQTVSFILGSLLMGAIQCCLFVTFQWDESAKDIATTTTLGHSIQSSNPSSQKSPPLLPRPPRPSPPRHPRHLTSKVRDNEQSTAGSSQSAAEIEQRRFQRDRAWSTTSRSKHSSDAPDPGFDQPSTSSSSDSEIFDDLEDYDLGAPFDEIDAQSNEASSWHISDDSTLSTGGSSLLTMSTFSGGPSTLSSNSGTMSSSQQNTVPTISRIYSMDSGSSPNSTKAKARNMSSLLSITRSAGPMSPVQEEASTASSASMTFSDWMAASVSSAGSITSNGSKRQIGSRRRSDLGYLSEDALAKKQEELSKMLNALKATRRYELNRSKLRILEELRWMLLESPDIFEIKHLERIIGLLQVDEDCRKELWSPLCQYLPGPLRRMGLDRLLQNDYLGPHHLKARMDKFVLDSRLGDASANGSAQDDVDSYVDDEKVHRACELPTVQFGFPSCFAMQK</sequence>
<feature type="compositionally biased region" description="Basic residues" evidence="1">
    <location>
        <begin position="739"/>
        <end position="748"/>
    </location>
</feature>
<comment type="caution">
    <text evidence="3">The sequence shown here is derived from an EMBL/GenBank/DDBJ whole genome shotgun (WGS) entry which is preliminary data.</text>
</comment>
<evidence type="ECO:0000313" key="4">
    <source>
        <dbReference type="Proteomes" id="UP001153069"/>
    </source>
</evidence>
<feature type="region of interest" description="Disordered" evidence="1">
    <location>
        <begin position="850"/>
        <end position="875"/>
    </location>
</feature>
<feature type="compositionally biased region" description="Pro residues" evidence="1">
    <location>
        <begin position="729"/>
        <end position="738"/>
    </location>
</feature>
<feature type="transmembrane region" description="Helical" evidence="2">
    <location>
        <begin position="389"/>
        <end position="411"/>
    </location>
</feature>
<feature type="region of interest" description="Disordered" evidence="1">
    <location>
        <begin position="713"/>
        <end position="807"/>
    </location>
</feature>
<reference evidence="3" key="1">
    <citation type="submission" date="2020-06" db="EMBL/GenBank/DDBJ databases">
        <authorList>
            <consortium name="Plant Systems Biology data submission"/>
        </authorList>
    </citation>
    <scope>NUCLEOTIDE SEQUENCE</scope>
    <source>
        <strain evidence="3">D6</strain>
    </source>
</reference>
<dbReference type="EMBL" id="CAICTM010000289">
    <property type="protein sequence ID" value="CAB9507054.1"/>
    <property type="molecule type" value="Genomic_DNA"/>
</dbReference>
<feature type="compositionally biased region" description="Basic and acidic residues" evidence="1">
    <location>
        <begin position="767"/>
        <end position="777"/>
    </location>
</feature>
<feature type="transmembrane region" description="Helical" evidence="2">
    <location>
        <begin position="575"/>
        <end position="604"/>
    </location>
</feature>
<name>A0A9N8DR07_9STRA</name>
<keyword evidence="4" id="KW-1185">Reference proteome</keyword>
<feature type="transmembrane region" description="Helical" evidence="2">
    <location>
        <begin position="51"/>
        <end position="72"/>
    </location>
</feature>
<feature type="transmembrane region" description="Helical" evidence="2">
    <location>
        <begin position="304"/>
        <end position="328"/>
    </location>
</feature>
<evidence type="ECO:0000256" key="2">
    <source>
        <dbReference type="SAM" id="Phobius"/>
    </source>
</evidence>
<feature type="transmembrane region" description="Helical" evidence="2">
    <location>
        <begin position="349"/>
        <end position="369"/>
    </location>
</feature>
<feature type="compositionally biased region" description="Polar residues" evidence="1">
    <location>
        <begin position="755"/>
        <end position="764"/>
    </location>
</feature>
<feature type="compositionally biased region" description="Low complexity" evidence="1">
    <location>
        <begin position="715"/>
        <end position="728"/>
    </location>
</feature>
<dbReference type="OrthoDB" id="42023at2759"/>
<proteinExistence type="predicted"/>
<keyword evidence="2" id="KW-0812">Transmembrane</keyword>
<protein>
    <submittedName>
        <fullName evidence="3">Mate efflux family protein</fullName>
    </submittedName>
</protein>
<accession>A0A9N8DR07</accession>
<keyword evidence="2" id="KW-1133">Transmembrane helix</keyword>
<feature type="transmembrane region" description="Helical" evidence="2">
    <location>
        <begin position="276"/>
        <end position="298"/>
    </location>
</feature>
<gene>
    <name evidence="3" type="ORF">SEMRO_290_G109350.1</name>
</gene>
<feature type="transmembrane region" description="Helical" evidence="2">
    <location>
        <begin position="677"/>
        <end position="698"/>
    </location>
</feature>
<feature type="transmembrane region" description="Helical" evidence="2">
    <location>
        <begin position="423"/>
        <end position="440"/>
    </location>
</feature>
<feature type="transmembrane region" description="Helical" evidence="2">
    <location>
        <begin position="446"/>
        <end position="469"/>
    </location>
</feature>
<keyword evidence="2" id="KW-0472">Membrane</keyword>
<evidence type="ECO:0000256" key="1">
    <source>
        <dbReference type="SAM" id="MobiDB-lite"/>
    </source>
</evidence>
<evidence type="ECO:0000313" key="3">
    <source>
        <dbReference type="EMBL" id="CAB9507054.1"/>
    </source>
</evidence>
<organism evidence="3 4">
    <name type="scientific">Seminavis robusta</name>
    <dbReference type="NCBI Taxonomy" id="568900"/>
    <lineage>
        <taxon>Eukaryota</taxon>
        <taxon>Sar</taxon>
        <taxon>Stramenopiles</taxon>
        <taxon>Ochrophyta</taxon>
        <taxon>Bacillariophyta</taxon>
        <taxon>Bacillariophyceae</taxon>
        <taxon>Bacillariophycidae</taxon>
        <taxon>Naviculales</taxon>
        <taxon>Naviculaceae</taxon>
        <taxon>Seminavis</taxon>
    </lineage>
</organism>
<dbReference type="Proteomes" id="UP001153069">
    <property type="component" value="Unassembled WGS sequence"/>
</dbReference>
<dbReference type="AlphaFoldDB" id="A0A9N8DR07"/>
<feature type="transmembrane region" description="Helical" evidence="2">
    <location>
        <begin position="616"/>
        <end position="636"/>
    </location>
</feature>
<feature type="transmembrane region" description="Helical" evidence="2">
    <location>
        <begin position="648"/>
        <end position="671"/>
    </location>
</feature>